<dbReference type="RefSeq" id="WP_128230899.1">
    <property type="nucleotide sequence ID" value="NZ_SAUY01000001.1"/>
</dbReference>
<evidence type="ECO:0000259" key="8">
    <source>
        <dbReference type="Pfam" id="PF13362"/>
    </source>
</evidence>
<evidence type="ECO:0000256" key="2">
    <source>
        <dbReference type="ARBA" id="ARBA00022515"/>
    </source>
</evidence>
<dbReference type="Gene3D" id="3.90.580.10">
    <property type="entry name" value="Zinc finger, CHC2-type domain"/>
    <property type="match status" value="1"/>
</dbReference>
<keyword evidence="6" id="KW-0804">Transcription</keyword>
<evidence type="ECO:0000256" key="7">
    <source>
        <dbReference type="SAM" id="Coils"/>
    </source>
</evidence>
<keyword evidence="2" id="KW-0639">Primosome</keyword>
<keyword evidence="7" id="KW-0175">Coiled coil</keyword>
<dbReference type="AlphaFoldDB" id="A0A443KQ00"/>
<evidence type="ECO:0000256" key="3">
    <source>
        <dbReference type="ARBA" id="ARBA00022679"/>
    </source>
</evidence>
<evidence type="ECO:0000256" key="5">
    <source>
        <dbReference type="ARBA" id="ARBA00022705"/>
    </source>
</evidence>
<reference evidence="10 11" key="2">
    <citation type="submission" date="2019-01" db="EMBL/GenBank/DDBJ databases">
        <authorList>
            <person name="Li Y."/>
        </authorList>
    </citation>
    <scope>NUCLEOTIDE SEQUENCE [LARGE SCALE GENOMIC DNA]</scope>
    <source>
        <strain evidence="10 11">07D10-4-3</strain>
    </source>
</reference>
<dbReference type="GO" id="GO:1990077">
    <property type="term" value="C:primosome complex"/>
    <property type="evidence" value="ECO:0007669"/>
    <property type="project" value="UniProtKB-KW"/>
</dbReference>
<evidence type="ECO:0000256" key="1">
    <source>
        <dbReference type="ARBA" id="ARBA00022478"/>
    </source>
</evidence>
<keyword evidence="4" id="KW-0548">Nucleotidyltransferase</keyword>
<dbReference type="InterPro" id="IPR055570">
    <property type="entry name" value="DUF7146"/>
</dbReference>
<dbReference type="GO" id="GO:0008270">
    <property type="term" value="F:zinc ion binding"/>
    <property type="evidence" value="ECO:0007669"/>
    <property type="project" value="InterPro"/>
</dbReference>
<dbReference type="Pfam" id="PF13362">
    <property type="entry name" value="Toprim_3"/>
    <property type="match status" value="1"/>
</dbReference>
<dbReference type="SUPFAM" id="SSF57783">
    <property type="entry name" value="Zinc beta-ribbon"/>
    <property type="match status" value="1"/>
</dbReference>
<reference evidence="10 11" key="1">
    <citation type="submission" date="2019-01" db="EMBL/GenBank/DDBJ databases">
        <title>Sinorhodobacter populi sp. nov. isolated from the symptomatic bark tissue of Populus euramericana canker.</title>
        <authorList>
            <person name="Xu G."/>
        </authorList>
    </citation>
    <scope>NUCLEOTIDE SEQUENCE [LARGE SCALE GENOMIC DNA]</scope>
    <source>
        <strain evidence="10 11">07D10-4-3</strain>
    </source>
</reference>
<dbReference type="EMBL" id="SAUY01000001">
    <property type="protein sequence ID" value="RWR34982.1"/>
    <property type="molecule type" value="Genomic_DNA"/>
</dbReference>
<evidence type="ECO:0000256" key="4">
    <source>
        <dbReference type="ARBA" id="ARBA00022695"/>
    </source>
</evidence>
<feature type="coiled-coil region" evidence="7">
    <location>
        <begin position="114"/>
        <end position="141"/>
    </location>
</feature>
<dbReference type="GO" id="GO:0000428">
    <property type="term" value="C:DNA-directed RNA polymerase complex"/>
    <property type="evidence" value="ECO:0007669"/>
    <property type="project" value="UniProtKB-KW"/>
</dbReference>
<evidence type="ECO:0000259" key="9">
    <source>
        <dbReference type="Pfam" id="PF23639"/>
    </source>
</evidence>
<dbReference type="GO" id="GO:0006269">
    <property type="term" value="P:DNA replication, synthesis of primer"/>
    <property type="evidence" value="ECO:0007669"/>
    <property type="project" value="UniProtKB-KW"/>
</dbReference>
<dbReference type="InterPro" id="IPR036977">
    <property type="entry name" value="DNA_primase_Znf_CHC2"/>
</dbReference>
<gene>
    <name evidence="10" type="ORF">D2T29_00455</name>
</gene>
<keyword evidence="1" id="KW-0240">DNA-directed RNA polymerase</keyword>
<proteinExistence type="predicted"/>
<keyword evidence="5" id="KW-0235">DNA replication</keyword>
<evidence type="ECO:0000256" key="6">
    <source>
        <dbReference type="ARBA" id="ARBA00023163"/>
    </source>
</evidence>
<name>A0A443KQ00_9RHOB</name>
<dbReference type="Proteomes" id="UP000284451">
    <property type="component" value="Unassembled WGS sequence"/>
</dbReference>
<dbReference type="Pfam" id="PF23639">
    <property type="entry name" value="DUF7146"/>
    <property type="match status" value="1"/>
</dbReference>
<keyword evidence="3" id="KW-0808">Transferase</keyword>
<feature type="domain" description="DUF7146" evidence="9">
    <location>
        <begin position="141"/>
        <end position="259"/>
    </location>
</feature>
<evidence type="ECO:0000313" key="11">
    <source>
        <dbReference type="Proteomes" id="UP000284451"/>
    </source>
</evidence>
<feature type="domain" description="Toprim" evidence="8">
    <location>
        <begin position="282"/>
        <end position="373"/>
    </location>
</feature>
<accession>A0A443KQ00</accession>
<dbReference type="InterPro" id="IPR006171">
    <property type="entry name" value="TOPRIM_dom"/>
</dbReference>
<dbReference type="GO" id="GO:0003677">
    <property type="term" value="F:DNA binding"/>
    <property type="evidence" value="ECO:0007669"/>
    <property type="project" value="InterPro"/>
</dbReference>
<organism evidence="10 11">
    <name type="scientific">Paenirhodobacter populi</name>
    <dbReference type="NCBI Taxonomy" id="2306993"/>
    <lineage>
        <taxon>Bacteria</taxon>
        <taxon>Pseudomonadati</taxon>
        <taxon>Pseudomonadota</taxon>
        <taxon>Alphaproteobacteria</taxon>
        <taxon>Rhodobacterales</taxon>
        <taxon>Rhodobacter group</taxon>
        <taxon>Paenirhodobacter</taxon>
    </lineage>
</organism>
<evidence type="ECO:0000313" key="10">
    <source>
        <dbReference type="EMBL" id="RWR34982.1"/>
    </source>
</evidence>
<sequence>MSAPARQQLTVDEVKDLLHAQRHQVAYAYAPAAQGSYTDGDGYWTLNPGRPDRSVGSFVVWVEGTKAGRWNDYATGQHGDLLDLIALNLGCDLKTAFREARSFLGLQADSPEDVARRKAAAERARQEKAEAERRGREELKKSRKRAFALWLSGQERIAGTPVEAYLRDRRGVDLRQLGHQPRALRFHPEVHFNQVDPESGEVFEGRGPAMLGLITDLAGNALACHRTWLAIGPDGRWDKAPLPKPKMVLGKYRGGAIRIWRGLGPRGGRGVPLSEVEPGARVYLTEGIEDALSVAMLLPHARIMAAIANTNFANVELPPAVTELVIVADQDADPDVRAVTDRAVQVHALAGRIVRVWRNSHGGKDINDALRQRRAELERGTDGKLETEDR</sequence>
<protein>
    <submittedName>
        <fullName evidence="10">Uncharacterized protein</fullName>
    </submittedName>
</protein>
<comment type="caution">
    <text evidence="10">The sequence shown here is derived from an EMBL/GenBank/DDBJ whole genome shotgun (WGS) entry which is preliminary data.</text>
</comment>
<dbReference type="GO" id="GO:0016779">
    <property type="term" value="F:nucleotidyltransferase activity"/>
    <property type="evidence" value="ECO:0007669"/>
    <property type="project" value="UniProtKB-KW"/>
</dbReference>